<organism evidence="1 2">
    <name type="scientific">Nostoc cf. commune SO-36</name>
    <dbReference type="NCBI Taxonomy" id="449208"/>
    <lineage>
        <taxon>Bacteria</taxon>
        <taxon>Bacillati</taxon>
        <taxon>Cyanobacteriota</taxon>
        <taxon>Cyanophyceae</taxon>
        <taxon>Nostocales</taxon>
        <taxon>Nostocaceae</taxon>
        <taxon>Nostoc</taxon>
    </lineage>
</organism>
<gene>
    <name evidence="1" type="ORF">ANSO36C_01330</name>
</gene>
<sequence length="64" mass="7349">MDTFYSDYCLENCFMEETSELFAELLRLSPNNVTTYVRALYINIGELIGKNYGNLSRLGERIGS</sequence>
<protein>
    <submittedName>
        <fullName evidence="1">Uncharacterized protein</fullName>
    </submittedName>
</protein>
<dbReference type="Proteomes" id="UP001055453">
    <property type="component" value="Chromosome"/>
</dbReference>
<reference evidence="1" key="1">
    <citation type="submission" date="2022-04" db="EMBL/GenBank/DDBJ databases">
        <title>Complete genome sequence of a cyanobacterium, Nostoc sp. SO-36, isolated in Antarctica.</title>
        <authorList>
            <person name="Kanesaki Y."/>
            <person name="Effendi D."/>
            <person name="Sakamoto T."/>
            <person name="Ohtani S."/>
            <person name="Awai K."/>
        </authorList>
    </citation>
    <scope>NUCLEOTIDE SEQUENCE</scope>
    <source>
        <strain evidence="1">SO-36</strain>
    </source>
</reference>
<dbReference type="EMBL" id="AP025732">
    <property type="protein sequence ID" value="BDI14331.1"/>
    <property type="molecule type" value="Genomic_DNA"/>
</dbReference>
<evidence type="ECO:0000313" key="1">
    <source>
        <dbReference type="EMBL" id="BDI14331.1"/>
    </source>
</evidence>
<keyword evidence="2" id="KW-1185">Reference proteome</keyword>
<accession>A0ABM7YUM6</accession>
<evidence type="ECO:0000313" key="2">
    <source>
        <dbReference type="Proteomes" id="UP001055453"/>
    </source>
</evidence>
<proteinExistence type="predicted"/>
<name>A0ABM7YUM6_NOSCO</name>